<protein>
    <submittedName>
        <fullName evidence="11">L,D-transpeptidase</fullName>
    </submittedName>
</protein>
<dbReference type="Pfam" id="PF03734">
    <property type="entry name" value="YkuD"/>
    <property type="match status" value="1"/>
</dbReference>
<dbReference type="EMBL" id="CP036498">
    <property type="protein sequence ID" value="QUS39752.1"/>
    <property type="molecule type" value="Genomic_DNA"/>
</dbReference>
<keyword evidence="9" id="KW-0472">Membrane</keyword>
<proteinExistence type="inferred from homology"/>
<keyword evidence="12" id="KW-1185">Reference proteome</keyword>
<sequence>MRLQPKRKLKPINDIQLSVSHTAYVEIALGNGRPDAAALIQCEAFLLPSHPACSGAIRPLVNAFCVRDTNPLKRIRGFFSVTVFKFPGSSTRKHLLLSGTSVSRSAWSPRHLLQAALLTSFVLGAAAPAHAVFWFDEDPMRPRVMEPSPPPVRALQQRDNRLKQQGATFEKEAKAHAKPVGPLVIAISLDKQTMRVFDANGLFAETRVSTGMRGHATPTGVFSIIQKNKWHKSNIYSGAPMPYMQRITWSGIALHAGALPGYPASHGCIRMPMAFSTKLWSWTRMGARVIITPGEISPAEFSHPQLIAQKPVPVAATPMAAPKDDQPATAKPADGKSNEGKSTEMKPDDLGLKPSTTSAGTKTVTADASNALPKPVLTDAGAALAQMSSASADIAKLAEKKTDEPTRVTRQDVDAAAAKIAETPAPEVKQAAEDLPPASPLVAAAPEAKKDDSRPADAPKAEQTKTEVKAETETKPDTAKRDAVDIPPPPDTSPKRTGQIAVLISGKDGKLYVRQNFAPLFETPITIKPGDRPLGTHVFTARIDKDEAKSIHWTAVSLPAVPQRAAAETGTRKRAAVAPVTPESLRTDSAAEALDRVTIPEDAMAQIAEALATGGSIIVSDQSIKSGGETGQGTEFVVPMR</sequence>
<reference evidence="11 12" key="1">
    <citation type="submission" date="2019-02" db="EMBL/GenBank/DDBJ databases">
        <title>Emended description of the genus Rhodopseudomonas and description of Rhodopseudomonas albus sp. nov., a non-phototrophic, heavy-metal-tolerant bacterium isolated from garden soil.</title>
        <authorList>
            <person name="Bao Z."/>
            <person name="Cao W.W."/>
            <person name="Sato Y."/>
            <person name="Nishizawa T."/>
            <person name="Zhao J."/>
            <person name="Guo Y."/>
            <person name="Ohta H."/>
        </authorList>
    </citation>
    <scope>NUCLEOTIDE SEQUENCE [LARGE SCALE GENOMIC DNA]</scope>
    <source>
        <strain evidence="11 12">SK50-23</strain>
    </source>
</reference>
<evidence type="ECO:0000256" key="4">
    <source>
        <dbReference type="ARBA" id="ARBA00022960"/>
    </source>
</evidence>
<evidence type="ECO:0000256" key="6">
    <source>
        <dbReference type="ARBA" id="ARBA00023316"/>
    </source>
</evidence>
<dbReference type="NCBIfam" id="NF004785">
    <property type="entry name" value="PRK06132.1-2"/>
    <property type="match status" value="1"/>
</dbReference>
<keyword evidence="9" id="KW-0812">Transmembrane</keyword>
<dbReference type="InterPro" id="IPR005490">
    <property type="entry name" value="LD_TPept_cat_dom"/>
</dbReference>
<dbReference type="CDD" id="cd16913">
    <property type="entry name" value="YkuD_like"/>
    <property type="match status" value="1"/>
</dbReference>
<dbReference type="Gene3D" id="2.40.440.10">
    <property type="entry name" value="L,D-transpeptidase catalytic domain-like"/>
    <property type="match status" value="1"/>
</dbReference>
<feature type="active site" description="Proton donor/acceptor" evidence="7">
    <location>
        <position position="255"/>
    </location>
</feature>
<organism evidence="11 12">
    <name type="scientific">Tardiphaga alba</name>
    <dbReference type="NCBI Taxonomy" id="340268"/>
    <lineage>
        <taxon>Bacteria</taxon>
        <taxon>Pseudomonadati</taxon>
        <taxon>Pseudomonadota</taxon>
        <taxon>Alphaproteobacteria</taxon>
        <taxon>Hyphomicrobiales</taxon>
        <taxon>Nitrobacteraceae</taxon>
        <taxon>Tardiphaga</taxon>
    </lineage>
</organism>
<dbReference type="InterPro" id="IPR050979">
    <property type="entry name" value="LD-transpeptidase"/>
</dbReference>
<feature type="region of interest" description="Disordered" evidence="8">
    <location>
        <begin position="445"/>
        <end position="498"/>
    </location>
</feature>
<feature type="compositionally biased region" description="Basic and acidic residues" evidence="8">
    <location>
        <begin position="333"/>
        <end position="351"/>
    </location>
</feature>
<evidence type="ECO:0000256" key="8">
    <source>
        <dbReference type="SAM" id="MobiDB-lite"/>
    </source>
</evidence>
<feature type="active site" description="Nucleophile" evidence="7">
    <location>
        <position position="268"/>
    </location>
</feature>
<keyword evidence="3" id="KW-0808">Transferase</keyword>
<gene>
    <name evidence="11" type="ORF">RPMA_13560</name>
</gene>
<dbReference type="PANTHER" id="PTHR30582:SF2">
    <property type="entry name" value="L,D-TRANSPEPTIDASE YCIB-RELATED"/>
    <property type="match status" value="1"/>
</dbReference>
<evidence type="ECO:0000256" key="2">
    <source>
        <dbReference type="ARBA" id="ARBA00005992"/>
    </source>
</evidence>
<dbReference type="Proteomes" id="UP000682843">
    <property type="component" value="Chromosome"/>
</dbReference>
<feature type="compositionally biased region" description="Polar residues" evidence="8">
    <location>
        <begin position="354"/>
        <end position="366"/>
    </location>
</feature>
<dbReference type="PANTHER" id="PTHR30582">
    <property type="entry name" value="L,D-TRANSPEPTIDASE"/>
    <property type="match status" value="1"/>
</dbReference>
<evidence type="ECO:0000256" key="1">
    <source>
        <dbReference type="ARBA" id="ARBA00004752"/>
    </source>
</evidence>
<dbReference type="InterPro" id="IPR038063">
    <property type="entry name" value="Transpep_catalytic_dom"/>
</dbReference>
<accession>A0ABX8A8G6</accession>
<evidence type="ECO:0000259" key="10">
    <source>
        <dbReference type="PROSITE" id="PS52029"/>
    </source>
</evidence>
<keyword evidence="6 7" id="KW-0961">Cell wall biogenesis/degradation</keyword>
<evidence type="ECO:0000313" key="12">
    <source>
        <dbReference type="Proteomes" id="UP000682843"/>
    </source>
</evidence>
<comment type="pathway">
    <text evidence="1 7">Cell wall biogenesis; peptidoglycan biosynthesis.</text>
</comment>
<feature type="domain" description="L,D-TPase catalytic" evidence="10">
    <location>
        <begin position="183"/>
        <end position="292"/>
    </location>
</feature>
<feature type="compositionally biased region" description="Basic and acidic residues" evidence="8">
    <location>
        <begin position="447"/>
        <end position="484"/>
    </location>
</feature>
<evidence type="ECO:0000256" key="3">
    <source>
        <dbReference type="ARBA" id="ARBA00022679"/>
    </source>
</evidence>
<name>A0ABX8A8G6_9BRAD</name>
<feature type="region of interest" description="Disordered" evidence="8">
    <location>
        <begin position="317"/>
        <end position="366"/>
    </location>
</feature>
<keyword evidence="4 7" id="KW-0133">Cell shape</keyword>
<dbReference type="SUPFAM" id="SSF141523">
    <property type="entry name" value="L,D-transpeptidase catalytic domain-like"/>
    <property type="match status" value="1"/>
</dbReference>
<dbReference type="PROSITE" id="PS52029">
    <property type="entry name" value="LD_TPASE"/>
    <property type="match status" value="1"/>
</dbReference>
<evidence type="ECO:0000256" key="7">
    <source>
        <dbReference type="PROSITE-ProRule" id="PRU01373"/>
    </source>
</evidence>
<feature type="transmembrane region" description="Helical" evidence="9">
    <location>
        <begin position="112"/>
        <end position="135"/>
    </location>
</feature>
<comment type="similarity">
    <text evidence="2">Belongs to the YkuD family.</text>
</comment>
<evidence type="ECO:0000313" key="11">
    <source>
        <dbReference type="EMBL" id="QUS39752.1"/>
    </source>
</evidence>
<keyword evidence="9" id="KW-1133">Transmembrane helix</keyword>
<keyword evidence="5 7" id="KW-0573">Peptidoglycan synthesis</keyword>
<evidence type="ECO:0000256" key="5">
    <source>
        <dbReference type="ARBA" id="ARBA00022984"/>
    </source>
</evidence>
<evidence type="ECO:0000256" key="9">
    <source>
        <dbReference type="SAM" id="Phobius"/>
    </source>
</evidence>